<reference evidence="1" key="1">
    <citation type="submission" date="2023-04" db="EMBL/GenBank/DDBJ databases">
        <title>Ambrosiozyma monospora NBRC 10751.</title>
        <authorList>
            <person name="Ichikawa N."/>
            <person name="Sato H."/>
            <person name="Tonouchi N."/>
        </authorList>
    </citation>
    <scope>NUCLEOTIDE SEQUENCE</scope>
    <source>
        <strain evidence="1">NBRC 10751</strain>
    </source>
</reference>
<evidence type="ECO:0000313" key="1">
    <source>
        <dbReference type="EMBL" id="GME82617.1"/>
    </source>
</evidence>
<dbReference type="EMBL" id="BSXS01004220">
    <property type="protein sequence ID" value="GME82617.1"/>
    <property type="molecule type" value="Genomic_DNA"/>
</dbReference>
<accession>A0ACB5T6L0</accession>
<organism evidence="1 2">
    <name type="scientific">Ambrosiozyma monospora</name>
    <name type="common">Yeast</name>
    <name type="synonym">Endomycopsis monosporus</name>
    <dbReference type="NCBI Taxonomy" id="43982"/>
    <lineage>
        <taxon>Eukaryota</taxon>
        <taxon>Fungi</taxon>
        <taxon>Dikarya</taxon>
        <taxon>Ascomycota</taxon>
        <taxon>Saccharomycotina</taxon>
        <taxon>Pichiomycetes</taxon>
        <taxon>Pichiales</taxon>
        <taxon>Pichiaceae</taxon>
        <taxon>Ambrosiozyma</taxon>
    </lineage>
</organism>
<gene>
    <name evidence="1" type="ORF">Amon02_000563000</name>
</gene>
<comment type="caution">
    <text evidence="1">The sequence shown here is derived from an EMBL/GenBank/DDBJ whole genome shotgun (WGS) entry which is preliminary data.</text>
</comment>
<proteinExistence type="predicted"/>
<name>A0ACB5T6L0_AMBMO</name>
<sequence length="219" mass="24899">MFDRLRNQDIFELVLKRIYGTPNIALESKNAAAVLKAGDYFGIVSMVHSALLSVGSSDISEDIKPLLTNALTHDKGDFSNQCILDCLEKIIMNSSQYLQKHGRDPELKTINNALKGTKWNEILYVTRYEYVKALLLCMWLTKMSKQILKGDDKIAENVFLKLLNEKIDFGQISGEVSFSTDTIKHLVSFRDVNGYPFINYKVLTASFVITKRDRVEFTS</sequence>
<dbReference type="Proteomes" id="UP001165064">
    <property type="component" value="Unassembled WGS sequence"/>
</dbReference>
<evidence type="ECO:0000313" key="2">
    <source>
        <dbReference type="Proteomes" id="UP001165064"/>
    </source>
</evidence>
<protein>
    <submittedName>
        <fullName evidence="1">Unnamed protein product</fullName>
    </submittedName>
</protein>
<keyword evidence="2" id="KW-1185">Reference proteome</keyword>